<gene>
    <name evidence="4" type="ORF">Zmor_017625</name>
</gene>
<comment type="similarity">
    <text evidence="1 3">Belongs to the short-chain dehydrogenases/reductases (SDR) family.</text>
</comment>
<sequence length="256" mass="27820">MVVSMDKWSGKVAIVTGAASGIGAAVADALVENALIVVGVDCRPELVEEHAKTLSNKKGKLHAFKADLRKEEDILSLFKWTTKNLGPVHILVNCAGIGSAGKPFTSGKPEEWRALFDVNVMGVCIAINEAVKIMKENKINGHIVNMNSLAGHQVVNIPGLNVYAASKHAITALTETLRQEFNHLGLKIKITSVSPGFVATEMTLYNKNNTPERVEFLKSMPFLKAEDIADGIIYALSTPEHVQVHELTIRPLGEKY</sequence>
<dbReference type="Gene3D" id="3.40.50.720">
    <property type="entry name" value="NAD(P)-binding Rossmann-like Domain"/>
    <property type="match status" value="1"/>
</dbReference>
<name>A0AA38IBP2_9CUCU</name>
<dbReference type="PROSITE" id="PS00061">
    <property type="entry name" value="ADH_SHORT"/>
    <property type="match status" value="1"/>
</dbReference>
<dbReference type="PRINTS" id="PR00080">
    <property type="entry name" value="SDRFAMILY"/>
</dbReference>
<dbReference type="PRINTS" id="PR00081">
    <property type="entry name" value="GDHRDH"/>
</dbReference>
<comment type="caution">
    <text evidence="4">The sequence shown here is derived from an EMBL/GenBank/DDBJ whole genome shotgun (WGS) entry which is preliminary data.</text>
</comment>
<dbReference type="Proteomes" id="UP001168821">
    <property type="component" value="Unassembled WGS sequence"/>
</dbReference>
<dbReference type="InterPro" id="IPR002347">
    <property type="entry name" value="SDR_fam"/>
</dbReference>
<dbReference type="FunFam" id="3.40.50.720:FF:000047">
    <property type="entry name" value="NADP-dependent L-serine/L-allo-threonine dehydrogenase"/>
    <property type="match status" value="1"/>
</dbReference>
<evidence type="ECO:0000313" key="4">
    <source>
        <dbReference type="EMBL" id="KAJ3651596.1"/>
    </source>
</evidence>
<organism evidence="4 5">
    <name type="scientific">Zophobas morio</name>
    <dbReference type="NCBI Taxonomy" id="2755281"/>
    <lineage>
        <taxon>Eukaryota</taxon>
        <taxon>Metazoa</taxon>
        <taxon>Ecdysozoa</taxon>
        <taxon>Arthropoda</taxon>
        <taxon>Hexapoda</taxon>
        <taxon>Insecta</taxon>
        <taxon>Pterygota</taxon>
        <taxon>Neoptera</taxon>
        <taxon>Endopterygota</taxon>
        <taxon>Coleoptera</taxon>
        <taxon>Polyphaga</taxon>
        <taxon>Cucujiformia</taxon>
        <taxon>Tenebrionidae</taxon>
        <taxon>Zophobas</taxon>
    </lineage>
</organism>
<dbReference type="PANTHER" id="PTHR43115">
    <property type="entry name" value="DEHYDROGENASE/REDUCTASE SDR FAMILY MEMBER 11"/>
    <property type="match status" value="1"/>
</dbReference>
<evidence type="ECO:0000313" key="5">
    <source>
        <dbReference type="Proteomes" id="UP001168821"/>
    </source>
</evidence>
<dbReference type="Pfam" id="PF00106">
    <property type="entry name" value="adh_short"/>
    <property type="match status" value="1"/>
</dbReference>
<dbReference type="SUPFAM" id="SSF51735">
    <property type="entry name" value="NAD(P)-binding Rossmann-fold domains"/>
    <property type="match status" value="1"/>
</dbReference>
<dbReference type="AlphaFoldDB" id="A0AA38IBP2"/>
<evidence type="ECO:0000256" key="2">
    <source>
        <dbReference type="ARBA" id="ARBA00023002"/>
    </source>
</evidence>
<dbReference type="InterPro" id="IPR020904">
    <property type="entry name" value="Sc_DH/Rdtase_CS"/>
</dbReference>
<dbReference type="InterPro" id="IPR036291">
    <property type="entry name" value="NAD(P)-bd_dom_sf"/>
</dbReference>
<keyword evidence="2" id="KW-0560">Oxidoreductase</keyword>
<reference evidence="4" key="1">
    <citation type="journal article" date="2023" name="G3 (Bethesda)">
        <title>Whole genome assemblies of Zophobas morio and Tenebrio molitor.</title>
        <authorList>
            <person name="Kaur S."/>
            <person name="Stinson S.A."/>
            <person name="diCenzo G.C."/>
        </authorList>
    </citation>
    <scope>NUCLEOTIDE SEQUENCE</scope>
    <source>
        <strain evidence="4">QUZm001</strain>
    </source>
</reference>
<proteinExistence type="inferred from homology"/>
<dbReference type="EMBL" id="JALNTZ010000005">
    <property type="protein sequence ID" value="KAJ3651596.1"/>
    <property type="molecule type" value="Genomic_DNA"/>
</dbReference>
<evidence type="ECO:0008006" key="6">
    <source>
        <dbReference type="Google" id="ProtNLM"/>
    </source>
</evidence>
<dbReference type="PANTHER" id="PTHR43115:SF4">
    <property type="entry name" value="DEHYDROGENASE_REDUCTASE SDR FAMILY MEMBER 11"/>
    <property type="match status" value="1"/>
</dbReference>
<protein>
    <recommendedName>
        <fullName evidence="6">Dehydrogenase/reductase SDR family member 11</fullName>
    </recommendedName>
</protein>
<evidence type="ECO:0000256" key="1">
    <source>
        <dbReference type="ARBA" id="ARBA00006484"/>
    </source>
</evidence>
<evidence type="ECO:0000256" key="3">
    <source>
        <dbReference type="RuleBase" id="RU000363"/>
    </source>
</evidence>
<accession>A0AA38IBP2</accession>
<keyword evidence="5" id="KW-1185">Reference proteome</keyword>
<dbReference type="GO" id="GO:0016616">
    <property type="term" value="F:oxidoreductase activity, acting on the CH-OH group of donors, NAD or NADP as acceptor"/>
    <property type="evidence" value="ECO:0007669"/>
    <property type="project" value="UniProtKB-ARBA"/>
</dbReference>